<dbReference type="GO" id="GO:0008168">
    <property type="term" value="F:methyltransferase activity"/>
    <property type="evidence" value="ECO:0007669"/>
    <property type="project" value="UniProtKB-KW"/>
</dbReference>
<sequence length="282" mass="30996">MPSRSQSDTDDPRSFYDEYGDDEWERLEDGLDGRLEFTATVETVAEHLPPTGRVLDAGGGPGRYSLWLAEQGYDVTLVDLSRGQLTIARERVREYGVESNVTLSQGTITELGLAANTFDATCCLGGPLSHVRDEPDRVRAVRELQRVSRAGAPVFVSVMGLLGAVQLYLLTGHNLEALPALLEHGDYDSELLEEYGYENEFTATHFFRRDELQSLLTENGIDVVTMKGLEGLASPLHADRLRTGLEAISDAEREALEKVVRRTNAASTVTELSIHMLAVGEA</sequence>
<dbReference type="PANTHER" id="PTHR43464:SF19">
    <property type="entry name" value="UBIQUINONE BIOSYNTHESIS O-METHYLTRANSFERASE, MITOCHONDRIAL"/>
    <property type="match status" value="1"/>
</dbReference>
<evidence type="ECO:0000256" key="4">
    <source>
        <dbReference type="SAM" id="MobiDB-lite"/>
    </source>
</evidence>
<feature type="domain" description="Methyltransferase" evidence="5">
    <location>
        <begin position="54"/>
        <end position="151"/>
    </location>
</feature>
<feature type="region of interest" description="Disordered" evidence="4">
    <location>
        <begin position="1"/>
        <end position="20"/>
    </location>
</feature>
<evidence type="ECO:0000313" key="6">
    <source>
        <dbReference type="EMBL" id="SEQ35779.1"/>
    </source>
</evidence>
<proteinExistence type="predicted"/>
<dbReference type="SUPFAM" id="SSF53335">
    <property type="entry name" value="S-adenosyl-L-methionine-dependent methyltransferases"/>
    <property type="match status" value="1"/>
</dbReference>
<dbReference type="PANTHER" id="PTHR43464">
    <property type="entry name" value="METHYLTRANSFERASE"/>
    <property type="match status" value="1"/>
</dbReference>
<dbReference type="Gene3D" id="3.40.50.150">
    <property type="entry name" value="Vaccinia Virus protein VP39"/>
    <property type="match status" value="1"/>
</dbReference>
<dbReference type="OrthoDB" id="1018at2157"/>
<gene>
    <name evidence="6" type="ORF">SAMN04489841_1546</name>
</gene>
<dbReference type="CDD" id="cd02440">
    <property type="entry name" value="AdoMet_MTases"/>
    <property type="match status" value="1"/>
</dbReference>
<protein>
    <submittedName>
        <fullName evidence="6">Ubiquinone/menaquinone biosynthesis C-methylase UbiE</fullName>
    </submittedName>
</protein>
<evidence type="ECO:0000313" key="7">
    <source>
        <dbReference type="Proteomes" id="UP000199114"/>
    </source>
</evidence>
<dbReference type="GO" id="GO:0032259">
    <property type="term" value="P:methylation"/>
    <property type="evidence" value="ECO:0007669"/>
    <property type="project" value="UniProtKB-KW"/>
</dbReference>
<organism evidence="6 7">
    <name type="scientific">Natrinema salaciae</name>
    <dbReference type="NCBI Taxonomy" id="1186196"/>
    <lineage>
        <taxon>Archaea</taxon>
        <taxon>Methanobacteriati</taxon>
        <taxon>Methanobacteriota</taxon>
        <taxon>Stenosarchaea group</taxon>
        <taxon>Halobacteria</taxon>
        <taxon>Halobacteriales</taxon>
        <taxon>Natrialbaceae</taxon>
        <taxon>Natrinema</taxon>
    </lineage>
</organism>
<dbReference type="InterPro" id="IPR029063">
    <property type="entry name" value="SAM-dependent_MTases_sf"/>
</dbReference>
<keyword evidence="2" id="KW-0808">Transferase</keyword>
<name>A0A1H9FCY4_9EURY</name>
<accession>A0A1H9FCY4</accession>
<keyword evidence="6" id="KW-0830">Ubiquinone</keyword>
<dbReference type="RefSeq" id="WP_175480073.1">
    <property type="nucleotide sequence ID" value="NZ_FOFD01000002.1"/>
</dbReference>
<keyword evidence="3" id="KW-0949">S-adenosyl-L-methionine</keyword>
<evidence type="ECO:0000256" key="1">
    <source>
        <dbReference type="ARBA" id="ARBA00022603"/>
    </source>
</evidence>
<dbReference type="AlphaFoldDB" id="A0A1H9FCY4"/>
<dbReference type="Proteomes" id="UP000199114">
    <property type="component" value="Unassembled WGS sequence"/>
</dbReference>
<dbReference type="Pfam" id="PF13649">
    <property type="entry name" value="Methyltransf_25"/>
    <property type="match status" value="1"/>
</dbReference>
<keyword evidence="7" id="KW-1185">Reference proteome</keyword>
<dbReference type="EMBL" id="FOFD01000002">
    <property type="protein sequence ID" value="SEQ35779.1"/>
    <property type="molecule type" value="Genomic_DNA"/>
</dbReference>
<keyword evidence="1 6" id="KW-0489">Methyltransferase</keyword>
<dbReference type="STRING" id="1186196.SAMN04489841_1546"/>
<reference evidence="7" key="1">
    <citation type="submission" date="2016-10" db="EMBL/GenBank/DDBJ databases">
        <authorList>
            <person name="Varghese N."/>
            <person name="Submissions S."/>
        </authorList>
    </citation>
    <scope>NUCLEOTIDE SEQUENCE [LARGE SCALE GENOMIC DNA]</scope>
    <source>
        <strain evidence="7">DSM 25055</strain>
    </source>
</reference>
<evidence type="ECO:0000256" key="2">
    <source>
        <dbReference type="ARBA" id="ARBA00022679"/>
    </source>
</evidence>
<evidence type="ECO:0000256" key="3">
    <source>
        <dbReference type="ARBA" id="ARBA00022691"/>
    </source>
</evidence>
<evidence type="ECO:0000259" key="5">
    <source>
        <dbReference type="Pfam" id="PF13649"/>
    </source>
</evidence>
<dbReference type="InterPro" id="IPR041698">
    <property type="entry name" value="Methyltransf_25"/>
</dbReference>